<feature type="domain" description="C2H2-type" evidence="9">
    <location>
        <begin position="460"/>
        <end position="487"/>
    </location>
</feature>
<feature type="domain" description="C2H2-type" evidence="9">
    <location>
        <begin position="307"/>
        <end position="329"/>
    </location>
</feature>
<evidence type="ECO:0000256" key="5">
    <source>
        <dbReference type="ARBA" id="ARBA00022833"/>
    </source>
</evidence>
<reference evidence="11" key="1">
    <citation type="submission" date="2025-08" db="UniProtKB">
        <authorList>
            <consortium name="RefSeq"/>
        </authorList>
    </citation>
    <scope>IDENTIFICATION</scope>
    <source>
        <tissue evidence="11">Gonad</tissue>
    </source>
</reference>
<dbReference type="FunFam" id="3.30.160.60:FF:000870">
    <property type="entry name" value="zinc finger protein 197 isoform X1"/>
    <property type="match status" value="1"/>
</dbReference>
<dbReference type="InterPro" id="IPR013087">
    <property type="entry name" value="Znf_C2H2_type"/>
</dbReference>
<evidence type="ECO:0000256" key="8">
    <source>
        <dbReference type="SAM" id="MobiDB-lite"/>
    </source>
</evidence>
<evidence type="ECO:0000259" key="9">
    <source>
        <dbReference type="PROSITE" id="PS50157"/>
    </source>
</evidence>
<dbReference type="GO" id="GO:0001228">
    <property type="term" value="F:DNA-binding transcription activator activity, RNA polymerase II-specific"/>
    <property type="evidence" value="ECO:0007669"/>
    <property type="project" value="TreeGrafter"/>
</dbReference>
<feature type="region of interest" description="Disordered" evidence="8">
    <location>
        <begin position="78"/>
        <end position="147"/>
    </location>
</feature>
<dbReference type="InterPro" id="IPR036236">
    <property type="entry name" value="Znf_C2H2_sf"/>
</dbReference>
<evidence type="ECO:0000313" key="11">
    <source>
        <dbReference type="RefSeq" id="XP_019643688.1"/>
    </source>
</evidence>
<dbReference type="PROSITE" id="PS50157">
    <property type="entry name" value="ZINC_FINGER_C2H2_2"/>
    <property type="match status" value="10"/>
</dbReference>
<dbReference type="GO" id="GO:0005634">
    <property type="term" value="C:nucleus"/>
    <property type="evidence" value="ECO:0007669"/>
    <property type="project" value="UniProtKB-SubCell"/>
</dbReference>
<dbReference type="KEGG" id="bbel:109484761"/>
<evidence type="ECO:0000256" key="7">
    <source>
        <dbReference type="PROSITE-ProRule" id="PRU00042"/>
    </source>
</evidence>
<comment type="subcellular location">
    <subcellularLocation>
        <location evidence="1">Nucleus</location>
    </subcellularLocation>
</comment>
<keyword evidence="10" id="KW-1185">Reference proteome</keyword>
<dbReference type="Pfam" id="PF00096">
    <property type="entry name" value="zf-C2H2"/>
    <property type="match status" value="3"/>
</dbReference>
<dbReference type="Gene3D" id="3.30.160.60">
    <property type="entry name" value="Classic Zinc Finger"/>
    <property type="match status" value="8"/>
</dbReference>
<keyword evidence="4 7" id="KW-0863">Zinc-finger</keyword>
<keyword evidence="6" id="KW-0539">Nucleus</keyword>
<evidence type="ECO:0000313" key="10">
    <source>
        <dbReference type="Proteomes" id="UP000515135"/>
    </source>
</evidence>
<protein>
    <submittedName>
        <fullName evidence="11">Zinc finger protein 660-like</fullName>
    </submittedName>
</protein>
<feature type="domain" description="C2H2-type" evidence="9">
    <location>
        <begin position="432"/>
        <end position="459"/>
    </location>
</feature>
<dbReference type="PANTHER" id="PTHR24393">
    <property type="entry name" value="ZINC FINGER PROTEIN"/>
    <property type="match status" value="1"/>
</dbReference>
<evidence type="ECO:0000256" key="1">
    <source>
        <dbReference type="ARBA" id="ARBA00004123"/>
    </source>
</evidence>
<proteinExistence type="predicted"/>
<feature type="compositionally biased region" description="Basic and acidic residues" evidence="8">
    <location>
        <begin position="95"/>
        <end position="108"/>
    </location>
</feature>
<name>A0A6P5A2W0_BRABE</name>
<dbReference type="RefSeq" id="XP_019643688.1">
    <property type="nucleotide sequence ID" value="XM_019788129.1"/>
</dbReference>
<dbReference type="AlphaFoldDB" id="A0A6P5A2W0"/>
<evidence type="ECO:0000256" key="3">
    <source>
        <dbReference type="ARBA" id="ARBA00022737"/>
    </source>
</evidence>
<feature type="domain" description="C2H2-type" evidence="9">
    <location>
        <begin position="342"/>
        <end position="369"/>
    </location>
</feature>
<evidence type="ECO:0000256" key="6">
    <source>
        <dbReference type="ARBA" id="ARBA00023242"/>
    </source>
</evidence>
<feature type="domain" description="C2H2-type" evidence="9">
    <location>
        <begin position="370"/>
        <end position="398"/>
    </location>
</feature>
<evidence type="ECO:0000256" key="2">
    <source>
        <dbReference type="ARBA" id="ARBA00022723"/>
    </source>
</evidence>
<keyword evidence="2" id="KW-0479">Metal-binding</keyword>
<feature type="domain" description="C2H2-type" evidence="9">
    <location>
        <begin position="489"/>
        <end position="516"/>
    </location>
</feature>
<dbReference type="PANTHER" id="PTHR24393:SF34">
    <property type="entry name" value="PR_SET DOMAIN 13"/>
    <property type="match status" value="1"/>
</dbReference>
<dbReference type="GO" id="GO:0000978">
    <property type="term" value="F:RNA polymerase II cis-regulatory region sequence-specific DNA binding"/>
    <property type="evidence" value="ECO:0007669"/>
    <property type="project" value="TreeGrafter"/>
</dbReference>
<dbReference type="OrthoDB" id="6077919at2759"/>
<gene>
    <name evidence="11" type="primary">LOC109484761</name>
</gene>
<dbReference type="GeneID" id="109484761"/>
<feature type="region of interest" description="Disordered" evidence="8">
    <location>
        <begin position="529"/>
        <end position="555"/>
    </location>
</feature>
<feature type="domain" description="C2H2-type" evidence="9">
    <location>
        <begin position="277"/>
        <end position="304"/>
    </location>
</feature>
<sequence length="571" mass="65821">MDVTPMEEAMIQQFSANIQAVQETMDSSSPNPAAQQTDTATVKMEEVDTCEVVEETMVQDSTSDDVTILSELVPVTVKTEEIEEESTTQTSQEAMSRDDHDKGGEEIHYTNAENVTEIVDVEDGKSDGVSENVEDKSNTDSDMVCEAGNDSIDSAQESLANDNEEMMSDDTCKEDTTAEKTQFPCSQCSKHCKTRKTLITHMKKTHQQKFLRCRICKKCYENQEILDEHMLKLHDVKKKKRGRGPTFVGPFTCENCKEEFQIRKKFTNHRKRCGMIYPCPDCSKVFERPDSLKNHTVRHHSEVPPQHQCEVCGKQFYKKDKLRRHQVIHDPAGKQSQQIKKFKCEACSNTYCSRTELEIHTRTHTGEKPCLCEHCGKCFTCQRDVKKHVLRMHSNWRETAKLHFCSVCHKSFLEKSNMLKHVSAVHADNRPFPCDQCEYRGKNKRDLQRHQVRHMAEKPFSCLVCDKKFNSNEALNYHKRAHHGMDKTYKCKDCGTEFHVREAYNHHLKSHKRAAEIDTVVNLVVERQKSVEEDRKEEKPEEVEEKEKMRTEEVAGTSQEVATIIFVPLTS</sequence>
<feature type="compositionally biased region" description="Basic and acidic residues" evidence="8">
    <location>
        <begin position="122"/>
        <end position="139"/>
    </location>
</feature>
<feature type="domain" description="C2H2-type" evidence="9">
    <location>
        <begin position="211"/>
        <end position="239"/>
    </location>
</feature>
<dbReference type="SUPFAM" id="SSF57667">
    <property type="entry name" value="beta-beta-alpha zinc fingers"/>
    <property type="match status" value="5"/>
</dbReference>
<accession>A0A6P5A2W0</accession>
<dbReference type="GO" id="GO:0008270">
    <property type="term" value="F:zinc ion binding"/>
    <property type="evidence" value="ECO:0007669"/>
    <property type="project" value="UniProtKB-KW"/>
</dbReference>
<dbReference type="SMART" id="SM00355">
    <property type="entry name" value="ZnF_C2H2"/>
    <property type="match status" value="11"/>
</dbReference>
<evidence type="ECO:0000256" key="4">
    <source>
        <dbReference type="ARBA" id="ARBA00022771"/>
    </source>
</evidence>
<dbReference type="PROSITE" id="PS00028">
    <property type="entry name" value="ZINC_FINGER_C2H2_1"/>
    <property type="match status" value="9"/>
</dbReference>
<dbReference type="Proteomes" id="UP000515135">
    <property type="component" value="Unplaced"/>
</dbReference>
<feature type="compositionally biased region" description="Basic and acidic residues" evidence="8">
    <location>
        <begin position="529"/>
        <end position="553"/>
    </location>
</feature>
<organism evidence="10 11">
    <name type="scientific">Branchiostoma belcheri</name>
    <name type="common">Amphioxus</name>
    <dbReference type="NCBI Taxonomy" id="7741"/>
    <lineage>
        <taxon>Eukaryota</taxon>
        <taxon>Metazoa</taxon>
        <taxon>Chordata</taxon>
        <taxon>Cephalochordata</taxon>
        <taxon>Leptocardii</taxon>
        <taxon>Amphioxiformes</taxon>
        <taxon>Branchiostomatidae</taxon>
        <taxon>Branchiostoma</taxon>
    </lineage>
</organism>
<feature type="domain" description="C2H2-type" evidence="9">
    <location>
        <begin position="403"/>
        <end position="431"/>
    </location>
</feature>
<feature type="domain" description="C2H2-type" evidence="9">
    <location>
        <begin position="183"/>
        <end position="206"/>
    </location>
</feature>
<keyword evidence="3" id="KW-0677">Repeat</keyword>
<keyword evidence="5" id="KW-0862">Zinc</keyword>